<dbReference type="Proteomes" id="UP001158058">
    <property type="component" value="Unassembled WGS sequence"/>
</dbReference>
<gene>
    <name evidence="2" type="ORF">N7380_02325</name>
</gene>
<evidence type="ECO:0000256" key="1">
    <source>
        <dbReference type="SAM" id="MobiDB-lite"/>
    </source>
</evidence>
<evidence type="ECO:0008006" key="4">
    <source>
        <dbReference type="Google" id="ProtNLM"/>
    </source>
</evidence>
<accession>A0AB73HTB6</accession>
<proteinExistence type="predicted"/>
<feature type="compositionally biased region" description="Basic and acidic residues" evidence="1">
    <location>
        <begin position="77"/>
        <end position="86"/>
    </location>
</feature>
<dbReference type="RefSeq" id="WP_279999548.1">
    <property type="nucleotide sequence ID" value="NZ_JAODZF010000001.1"/>
</dbReference>
<protein>
    <recommendedName>
        <fullName evidence="4">SMP domain-containing protein</fullName>
    </recommendedName>
</protein>
<feature type="region of interest" description="Disordered" evidence="1">
    <location>
        <begin position="29"/>
        <end position="86"/>
    </location>
</feature>
<sequence length="86" mass="8933">MANRKTTSSDVAKQASAILRDPNASEIAKSMAGSALSQVSAGKRTGADMEARASKALQSEKYSETTKTLAGSLVSQSDKERKGGRA</sequence>
<name>A0AB73HTB6_AQUAC</name>
<feature type="compositionally biased region" description="Polar residues" evidence="1">
    <location>
        <begin position="65"/>
        <end position="76"/>
    </location>
</feature>
<comment type="caution">
    <text evidence="2">The sequence shown here is derived from an EMBL/GenBank/DDBJ whole genome shotgun (WGS) entry which is preliminary data.</text>
</comment>
<dbReference type="EMBL" id="JAODZF010000001">
    <property type="protein sequence ID" value="MDH0141141.1"/>
    <property type="molecule type" value="Genomic_DNA"/>
</dbReference>
<evidence type="ECO:0000313" key="3">
    <source>
        <dbReference type="Proteomes" id="UP001158058"/>
    </source>
</evidence>
<evidence type="ECO:0000313" key="2">
    <source>
        <dbReference type="EMBL" id="MDH0141141.1"/>
    </source>
</evidence>
<organism evidence="2 3">
    <name type="scientific">Aquipseudomonas alcaligenes</name>
    <name type="common">Pseudomonas alcaligenes</name>
    <dbReference type="NCBI Taxonomy" id="43263"/>
    <lineage>
        <taxon>Bacteria</taxon>
        <taxon>Pseudomonadati</taxon>
        <taxon>Pseudomonadota</taxon>
        <taxon>Gammaproteobacteria</taxon>
        <taxon>Pseudomonadales</taxon>
        <taxon>Pseudomonadaceae</taxon>
        <taxon>Aquipseudomonas</taxon>
    </lineage>
</organism>
<dbReference type="AlphaFoldDB" id="A0AB73HTB6"/>
<reference evidence="2" key="1">
    <citation type="submission" date="2022-09" db="EMBL/GenBank/DDBJ databases">
        <title>Intensive care unit water sources are persistently colonized with multi-drug resistant bacteria and are the site of extensive horizontal gene transfer of antibiotic resistance genes.</title>
        <authorList>
            <person name="Diorio-Toth L."/>
        </authorList>
    </citation>
    <scope>NUCLEOTIDE SEQUENCE</scope>
    <source>
        <strain evidence="2">GD04146</strain>
    </source>
</reference>